<proteinExistence type="predicted"/>
<dbReference type="AlphaFoldDB" id="A0A4Y2B306"/>
<evidence type="ECO:0000313" key="2">
    <source>
        <dbReference type="EMBL" id="GBL85859.1"/>
    </source>
</evidence>
<evidence type="ECO:0000256" key="1">
    <source>
        <dbReference type="SAM" id="MobiDB-lite"/>
    </source>
</evidence>
<gene>
    <name evidence="2" type="ORF">AVEN_63188_1</name>
</gene>
<reference evidence="2 3" key="1">
    <citation type="journal article" date="2019" name="Sci. Rep.">
        <title>Orb-weaving spider Araneus ventricosus genome elucidates the spidroin gene catalogue.</title>
        <authorList>
            <person name="Kono N."/>
            <person name="Nakamura H."/>
            <person name="Ohtoshi R."/>
            <person name="Moran D.A.P."/>
            <person name="Shinohara A."/>
            <person name="Yoshida Y."/>
            <person name="Fujiwara M."/>
            <person name="Mori M."/>
            <person name="Tomita M."/>
            <person name="Arakawa K."/>
        </authorList>
    </citation>
    <scope>NUCLEOTIDE SEQUENCE [LARGE SCALE GENOMIC DNA]</scope>
</reference>
<dbReference type="EMBL" id="BGPR01000045">
    <property type="protein sequence ID" value="GBL85859.1"/>
    <property type="molecule type" value="Genomic_DNA"/>
</dbReference>
<organism evidence="2 3">
    <name type="scientific">Araneus ventricosus</name>
    <name type="common">Orbweaver spider</name>
    <name type="synonym">Epeira ventricosa</name>
    <dbReference type="NCBI Taxonomy" id="182803"/>
    <lineage>
        <taxon>Eukaryota</taxon>
        <taxon>Metazoa</taxon>
        <taxon>Ecdysozoa</taxon>
        <taxon>Arthropoda</taxon>
        <taxon>Chelicerata</taxon>
        <taxon>Arachnida</taxon>
        <taxon>Araneae</taxon>
        <taxon>Araneomorphae</taxon>
        <taxon>Entelegynae</taxon>
        <taxon>Araneoidea</taxon>
        <taxon>Araneidae</taxon>
        <taxon>Araneus</taxon>
    </lineage>
</organism>
<evidence type="ECO:0000313" key="3">
    <source>
        <dbReference type="Proteomes" id="UP000499080"/>
    </source>
</evidence>
<protein>
    <submittedName>
        <fullName evidence="2">Uncharacterized protein</fullName>
    </submittedName>
</protein>
<comment type="caution">
    <text evidence="2">The sequence shown here is derived from an EMBL/GenBank/DDBJ whole genome shotgun (WGS) entry which is preliminary data.</text>
</comment>
<sequence>MSRFEGDSPGFVPVSSSTSSGRPNVPFSEREEHTITISSKKRPKTPTVMSTIQAMMEHALYVSHL</sequence>
<name>A0A4Y2B306_ARAVE</name>
<dbReference type="Proteomes" id="UP000499080">
    <property type="component" value="Unassembled WGS sequence"/>
</dbReference>
<keyword evidence="3" id="KW-1185">Reference proteome</keyword>
<feature type="region of interest" description="Disordered" evidence="1">
    <location>
        <begin position="1"/>
        <end position="47"/>
    </location>
</feature>
<feature type="non-terminal residue" evidence="2">
    <location>
        <position position="65"/>
    </location>
</feature>
<accession>A0A4Y2B306</accession>